<dbReference type="Proteomes" id="UP000253235">
    <property type="component" value="Unassembled WGS sequence"/>
</dbReference>
<evidence type="ECO:0000313" key="2">
    <source>
        <dbReference type="Proteomes" id="UP000253235"/>
    </source>
</evidence>
<evidence type="ECO:0000313" key="1">
    <source>
        <dbReference type="EMBL" id="RYJ50634.1"/>
    </source>
</evidence>
<reference evidence="1 2" key="1">
    <citation type="submission" date="2019-01" db="EMBL/GenBank/DDBJ databases">
        <title>Flavobacterium sp. nov. isolated from arctic soil.</title>
        <authorList>
            <person name="Kim D.-U."/>
        </authorList>
    </citation>
    <scope>NUCLEOTIDE SEQUENCE [LARGE SCALE GENOMIC DNA]</scope>
    <source>
        <strain evidence="1 2">Kopri-42</strain>
    </source>
</reference>
<accession>A0A482TQN6</accession>
<dbReference type="OrthoDB" id="9786141at2"/>
<gene>
    <name evidence="1" type="ORF">DR871_015530</name>
</gene>
<organism evidence="1 2">
    <name type="scientific">Flavobacterium petrolei</name>
    <dbReference type="NCBI Taxonomy" id="2259594"/>
    <lineage>
        <taxon>Bacteria</taxon>
        <taxon>Pseudomonadati</taxon>
        <taxon>Bacteroidota</taxon>
        <taxon>Flavobacteriia</taxon>
        <taxon>Flavobacteriales</taxon>
        <taxon>Flavobacteriaceae</taxon>
        <taxon>Flavobacterium</taxon>
    </lineage>
</organism>
<comment type="caution">
    <text evidence="1">The sequence shown here is derived from an EMBL/GenBank/DDBJ whole genome shotgun (WGS) entry which is preliminary data.</text>
</comment>
<protein>
    <submittedName>
        <fullName evidence="1">Uncharacterized protein</fullName>
    </submittedName>
</protein>
<name>A0A482TQN6_9FLAO</name>
<keyword evidence="2" id="KW-1185">Reference proteome</keyword>
<dbReference type="RefSeq" id="WP_129752554.1">
    <property type="nucleotide sequence ID" value="NZ_QNVY02000007.1"/>
</dbReference>
<dbReference type="AlphaFoldDB" id="A0A482TQN6"/>
<proteinExistence type="predicted"/>
<sequence length="222" mass="26173">MDNKEQYIKPLIKVIELNEDKSWLDAFLGLRTGGYLPGGGAGSLNDWGPSYLDKIKSSWYCNLYDILRQLFDDNLPAEQSKELKLIKFRNNIRVIRCLNCNKSYQHPSVFESYIALDFYYKNFIGLAENKFLLNLFIPELTYENQKTKDFRSWLFKQYEANNIKIYDFVNNKYICPHCGKAHGETEHDLYFIKIEGIDKMEFQQIKLNANWEDFERIPAGNS</sequence>
<dbReference type="EMBL" id="QNVY02000007">
    <property type="protein sequence ID" value="RYJ50634.1"/>
    <property type="molecule type" value="Genomic_DNA"/>
</dbReference>